<dbReference type="AlphaFoldDB" id="A0A9X1B7D8"/>
<gene>
    <name evidence="1" type="ORF">CKO42_25550</name>
</gene>
<keyword evidence="2" id="KW-1185">Reference proteome</keyword>
<dbReference type="Gene3D" id="1.10.10.10">
    <property type="entry name" value="Winged helix-like DNA-binding domain superfamily/Winged helix DNA-binding domain"/>
    <property type="match status" value="1"/>
</dbReference>
<dbReference type="Proteomes" id="UP001138768">
    <property type="component" value="Unassembled WGS sequence"/>
</dbReference>
<reference evidence="1 2" key="1">
    <citation type="journal article" date="2020" name="Microorganisms">
        <title>Osmotic Adaptation and Compatible Solute Biosynthesis of Phototrophic Bacteria as Revealed from Genome Analyses.</title>
        <authorList>
            <person name="Imhoff J.F."/>
            <person name="Rahn T."/>
            <person name="Kunzel S."/>
            <person name="Keller A."/>
            <person name="Neulinger S.C."/>
        </authorList>
    </citation>
    <scope>NUCLEOTIDE SEQUENCE [LARGE SCALE GENOMIC DNA]</scope>
    <source>
        <strain evidence="1 2">DSM 25653</strain>
    </source>
</reference>
<dbReference type="PANTHER" id="PTHR34849">
    <property type="entry name" value="SSL5025 PROTEIN"/>
    <property type="match status" value="1"/>
</dbReference>
<sequence length="72" mass="7933">MTDWDKHIVVDETVLAGKPFVRGTRIAVGLLMNRLADGWTIDDILAAYPQFTRKDILAAIGFSAESLLASRT</sequence>
<dbReference type="InterPro" id="IPR007367">
    <property type="entry name" value="DUF433"/>
</dbReference>
<comment type="caution">
    <text evidence="1">The sequence shown here is derived from an EMBL/GenBank/DDBJ whole genome shotgun (WGS) entry which is preliminary data.</text>
</comment>
<proteinExistence type="predicted"/>
<dbReference type="InterPro" id="IPR009057">
    <property type="entry name" value="Homeodomain-like_sf"/>
</dbReference>
<dbReference type="Pfam" id="PF04255">
    <property type="entry name" value="DUF433"/>
    <property type="match status" value="1"/>
</dbReference>
<accession>A0A9X1B7D8</accession>
<dbReference type="RefSeq" id="WP_200251732.1">
    <property type="nucleotide sequence ID" value="NZ_NRRY01000102.1"/>
</dbReference>
<evidence type="ECO:0000313" key="2">
    <source>
        <dbReference type="Proteomes" id="UP001138768"/>
    </source>
</evidence>
<protein>
    <submittedName>
        <fullName evidence="1">Antitoxin</fullName>
    </submittedName>
</protein>
<dbReference type="SUPFAM" id="SSF46689">
    <property type="entry name" value="Homeodomain-like"/>
    <property type="match status" value="1"/>
</dbReference>
<dbReference type="PANTHER" id="PTHR34849:SF3">
    <property type="entry name" value="SSR2962 PROTEIN"/>
    <property type="match status" value="1"/>
</dbReference>
<name>A0A9X1B7D8_9GAMM</name>
<dbReference type="InterPro" id="IPR036388">
    <property type="entry name" value="WH-like_DNA-bd_sf"/>
</dbReference>
<organism evidence="1 2">
    <name type="scientific">Lamprobacter modestohalophilus</name>
    <dbReference type="NCBI Taxonomy" id="1064514"/>
    <lineage>
        <taxon>Bacteria</taxon>
        <taxon>Pseudomonadati</taxon>
        <taxon>Pseudomonadota</taxon>
        <taxon>Gammaproteobacteria</taxon>
        <taxon>Chromatiales</taxon>
        <taxon>Chromatiaceae</taxon>
        <taxon>Lamprobacter</taxon>
    </lineage>
</organism>
<dbReference type="EMBL" id="NRRY01000102">
    <property type="protein sequence ID" value="MBK1621692.1"/>
    <property type="molecule type" value="Genomic_DNA"/>
</dbReference>
<evidence type="ECO:0000313" key="1">
    <source>
        <dbReference type="EMBL" id="MBK1621692.1"/>
    </source>
</evidence>